<reference evidence="2 3" key="1">
    <citation type="submission" date="2019-06" db="EMBL/GenBank/DDBJ databases">
        <authorList>
            <person name="Rodrigo-Torres L."/>
            <person name="Arahal R. D."/>
            <person name="Lucena T."/>
        </authorList>
    </citation>
    <scope>NUCLEOTIDE SEQUENCE [LARGE SCALE GENOMIC DNA]</scope>
    <source>
        <strain evidence="2 3">SB0023/3</strain>
    </source>
</reference>
<protein>
    <submittedName>
        <fullName evidence="2">Uncharacterized protein</fullName>
    </submittedName>
</protein>
<feature type="compositionally biased region" description="Basic and acidic residues" evidence="1">
    <location>
        <begin position="27"/>
        <end position="37"/>
    </location>
</feature>
<evidence type="ECO:0000313" key="2">
    <source>
        <dbReference type="EMBL" id="VUD70879.1"/>
    </source>
</evidence>
<sequence length="123" mass="13537">MRMKISTLSEAQRVAHERDLGRRRKAGERERLRDMGRPDAATLDRALGDAVRSILSRGGDALTRPVTPAALLRLTQEHLLLRSVRAEEAGREPVRYRSEAVLAAIQDRLLTPPRGAPGPAKAA</sequence>
<evidence type="ECO:0000313" key="3">
    <source>
        <dbReference type="Proteomes" id="UP000410984"/>
    </source>
</evidence>
<evidence type="ECO:0000256" key="1">
    <source>
        <dbReference type="SAM" id="MobiDB-lite"/>
    </source>
</evidence>
<organism evidence="2 3">
    <name type="scientific">Methylobacterium symbioticum</name>
    <dbReference type="NCBI Taxonomy" id="2584084"/>
    <lineage>
        <taxon>Bacteria</taxon>
        <taxon>Pseudomonadati</taxon>
        <taxon>Pseudomonadota</taxon>
        <taxon>Alphaproteobacteria</taxon>
        <taxon>Hyphomicrobiales</taxon>
        <taxon>Methylobacteriaceae</taxon>
        <taxon>Methylobacterium</taxon>
    </lineage>
</organism>
<proteinExistence type="predicted"/>
<accession>A0A509EBN9</accession>
<dbReference type="Proteomes" id="UP000410984">
    <property type="component" value="Unassembled WGS sequence"/>
</dbReference>
<dbReference type="EMBL" id="CABFPH010000014">
    <property type="protein sequence ID" value="VUD70879.1"/>
    <property type="molecule type" value="Genomic_DNA"/>
</dbReference>
<gene>
    <name evidence="2" type="ORF">MET9862_01453</name>
</gene>
<feature type="region of interest" description="Disordered" evidence="1">
    <location>
        <begin position="1"/>
        <end position="37"/>
    </location>
</feature>
<feature type="compositionally biased region" description="Polar residues" evidence="1">
    <location>
        <begin position="1"/>
        <end position="10"/>
    </location>
</feature>
<keyword evidence="3" id="KW-1185">Reference proteome</keyword>
<dbReference type="AlphaFoldDB" id="A0A509EBN9"/>
<name>A0A509EBN9_9HYPH</name>
<dbReference type="RefSeq" id="WP_059407870.1">
    <property type="nucleotide sequence ID" value="NZ_CABFPH010000014.1"/>
</dbReference>